<organism evidence="3 8">
    <name type="scientific">Rotaria socialis</name>
    <dbReference type="NCBI Taxonomy" id="392032"/>
    <lineage>
        <taxon>Eukaryota</taxon>
        <taxon>Metazoa</taxon>
        <taxon>Spiralia</taxon>
        <taxon>Gnathifera</taxon>
        <taxon>Rotifera</taxon>
        <taxon>Eurotatoria</taxon>
        <taxon>Bdelloidea</taxon>
        <taxon>Philodinida</taxon>
        <taxon>Philodinidae</taxon>
        <taxon>Rotaria</taxon>
    </lineage>
</organism>
<dbReference type="Proteomes" id="UP000663833">
    <property type="component" value="Unassembled WGS sequence"/>
</dbReference>
<dbReference type="Proteomes" id="UP000663872">
    <property type="component" value="Unassembled WGS sequence"/>
</dbReference>
<dbReference type="AlphaFoldDB" id="A0A817T919"/>
<gene>
    <name evidence="3" type="ORF">GRG538_LOCUS1644</name>
    <name evidence="5" type="ORF">HFQ381_LOCUS11610</name>
    <name evidence="4" type="ORF">LUA448_LOCUS20515</name>
    <name evidence="6" type="ORF">QYT958_LOCUS144</name>
    <name evidence="2" type="ORF">TIS948_LOCUS1843</name>
    <name evidence="7" type="ORF">UJA718_LOCUS24686</name>
</gene>
<evidence type="ECO:0000313" key="7">
    <source>
        <dbReference type="EMBL" id="CAF4477728.1"/>
    </source>
</evidence>
<dbReference type="EMBL" id="CAJNXB010000053">
    <property type="protein sequence ID" value="CAF3008904.1"/>
    <property type="molecule type" value="Genomic_DNA"/>
</dbReference>
<feature type="compositionally biased region" description="Polar residues" evidence="1">
    <location>
        <begin position="377"/>
        <end position="387"/>
    </location>
</feature>
<evidence type="ECO:0000313" key="3">
    <source>
        <dbReference type="EMBL" id="CAF3312710.1"/>
    </source>
</evidence>
<dbReference type="EMBL" id="CAJNYD010002585">
    <property type="protein sequence ID" value="CAF3432948.1"/>
    <property type="molecule type" value="Genomic_DNA"/>
</dbReference>
<dbReference type="Proteomes" id="UP000663873">
    <property type="component" value="Unassembled WGS sequence"/>
</dbReference>
<dbReference type="Proteomes" id="UP000663851">
    <property type="component" value="Unassembled WGS sequence"/>
</dbReference>
<feature type="region of interest" description="Disordered" evidence="1">
    <location>
        <begin position="259"/>
        <end position="393"/>
    </location>
</feature>
<feature type="compositionally biased region" description="Gly residues" evidence="1">
    <location>
        <begin position="176"/>
        <end position="187"/>
    </location>
</feature>
<dbReference type="Proteomes" id="UP000663848">
    <property type="component" value="Unassembled WGS sequence"/>
</dbReference>
<dbReference type="EMBL" id="CAJOBP010005779">
    <property type="protein sequence ID" value="CAF4477728.1"/>
    <property type="molecule type" value="Genomic_DNA"/>
</dbReference>
<dbReference type="EMBL" id="CAJNYT010000042">
    <property type="protein sequence ID" value="CAF3312710.1"/>
    <property type="molecule type" value="Genomic_DNA"/>
</dbReference>
<evidence type="ECO:0000313" key="2">
    <source>
        <dbReference type="EMBL" id="CAF3008904.1"/>
    </source>
</evidence>
<feature type="region of interest" description="Disordered" evidence="1">
    <location>
        <begin position="1"/>
        <end position="42"/>
    </location>
</feature>
<comment type="caution">
    <text evidence="3">The sequence shown here is derived from an EMBL/GenBank/DDBJ whole genome shotgun (WGS) entry which is preliminary data.</text>
</comment>
<reference evidence="3" key="1">
    <citation type="submission" date="2021-02" db="EMBL/GenBank/DDBJ databases">
        <authorList>
            <person name="Nowell W R."/>
        </authorList>
    </citation>
    <scope>NUCLEOTIDE SEQUENCE</scope>
</reference>
<dbReference type="EMBL" id="CAJOBR010000006">
    <property type="protein sequence ID" value="CAF4444241.1"/>
    <property type="molecule type" value="Genomic_DNA"/>
</dbReference>
<dbReference type="EMBL" id="CAJOBO010000674">
    <property type="protein sequence ID" value="CAF4270020.1"/>
    <property type="molecule type" value="Genomic_DNA"/>
</dbReference>
<feature type="compositionally biased region" description="Basic and acidic residues" evidence="1">
    <location>
        <begin position="289"/>
        <end position="300"/>
    </location>
</feature>
<evidence type="ECO:0000313" key="5">
    <source>
        <dbReference type="EMBL" id="CAF4270020.1"/>
    </source>
</evidence>
<evidence type="ECO:0000256" key="1">
    <source>
        <dbReference type="SAM" id="MobiDB-lite"/>
    </source>
</evidence>
<dbReference type="OrthoDB" id="10451128at2759"/>
<keyword evidence="9" id="KW-1185">Reference proteome</keyword>
<evidence type="ECO:0000313" key="8">
    <source>
        <dbReference type="Proteomes" id="UP000663872"/>
    </source>
</evidence>
<protein>
    <submittedName>
        <fullName evidence="3">Uncharacterized protein</fullName>
    </submittedName>
</protein>
<proteinExistence type="predicted"/>
<dbReference type="Proteomes" id="UP000663825">
    <property type="component" value="Unassembled WGS sequence"/>
</dbReference>
<evidence type="ECO:0000313" key="9">
    <source>
        <dbReference type="Proteomes" id="UP000663873"/>
    </source>
</evidence>
<feature type="region of interest" description="Disordered" evidence="1">
    <location>
        <begin position="166"/>
        <end position="200"/>
    </location>
</feature>
<evidence type="ECO:0000313" key="6">
    <source>
        <dbReference type="EMBL" id="CAF4444241.1"/>
    </source>
</evidence>
<sequence length="414" mass="45408">MVEEVLQNATIDEVNQEDEKERSVDPSYSLNEPAMMDTSNREQHTNVVDDATLQTVLSSVTEPEVNDFLEELNKTGKTYLPSIGQTIELLTVPSSPETSTVSSTVSILPSPQVSQISAEILLQELTSLIQQTPADIVHFGIERKSIPQTIDTKSSIHIGSLRSRQTHTANNFGGTSVIGGGGGGGSRPGTAFKSTITSSGGATIRKPLQQQQQQAINDDRVFFERPTTAGQGQYHNRIGLMSNKQQSISLSFEQQRRLTSSSNFEHHSHQHFSQRRPLSWFQNRSRHHSSGDDNGSDRDSSPPSYSMSGHDNLGPTRRSTLVPKPKQNADIVTFPLLDRDEHGNPIPPTPPSIPLNNGEDDEDDIPYRLMDYPRPPQQSQNVNSNSLLPIAGAGLGRKPRTVAEIRAAPIANKK</sequence>
<accession>A0A817T919</accession>
<evidence type="ECO:0000313" key="4">
    <source>
        <dbReference type="EMBL" id="CAF3432948.1"/>
    </source>
</evidence>
<name>A0A817T919_9BILA</name>